<feature type="transmembrane region" description="Helical" evidence="4">
    <location>
        <begin position="102"/>
        <end position="119"/>
    </location>
</feature>
<evidence type="ECO:0000313" key="5">
    <source>
        <dbReference type="EMBL" id="CAD7663572.1"/>
    </source>
</evidence>
<dbReference type="OrthoDB" id="196717at2759"/>
<dbReference type="AlphaFoldDB" id="A0A7R9QZY9"/>
<dbReference type="PANTHER" id="PTHR10414">
    <property type="entry name" value="ETHANOLAMINEPHOSPHOTRANSFERASE"/>
    <property type="match status" value="1"/>
</dbReference>
<keyword evidence="3 4" id="KW-0472">Membrane</keyword>
<dbReference type="InterPro" id="IPR014472">
    <property type="entry name" value="CHOPT"/>
</dbReference>
<dbReference type="GO" id="GO:0005794">
    <property type="term" value="C:Golgi apparatus"/>
    <property type="evidence" value="ECO:0007669"/>
    <property type="project" value="TreeGrafter"/>
</dbReference>
<proteinExistence type="inferred from homology"/>
<keyword evidence="6" id="KW-1185">Reference proteome</keyword>
<dbReference type="EMBL" id="CAJPVJ010033262">
    <property type="protein sequence ID" value="CAG2180709.1"/>
    <property type="molecule type" value="Genomic_DNA"/>
</dbReference>
<comment type="similarity">
    <text evidence="2">Belongs to the CDP-alcohol phosphatidyltransferase class-I family.</text>
</comment>
<dbReference type="PANTHER" id="PTHR10414:SF37">
    <property type="entry name" value="BB IN A BOXCAR, ISOFORM C"/>
    <property type="match status" value="1"/>
</dbReference>
<keyword evidence="4" id="KW-0812">Transmembrane</keyword>
<name>A0A7R9QZY9_9ACAR</name>
<evidence type="ECO:0000256" key="3">
    <source>
        <dbReference type="ARBA" id="ARBA00023136"/>
    </source>
</evidence>
<dbReference type="GO" id="GO:0006646">
    <property type="term" value="P:phosphatidylethanolamine biosynthetic process"/>
    <property type="evidence" value="ECO:0007669"/>
    <property type="project" value="TreeGrafter"/>
</dbReference>
<dbReference type="GO" id="GO:0004307">
    <property type="term" value="F:ethanolaminephosphotransferase activity"/>
    <property type="evidence" value="ECO:0007669"/>
    <property type="project" value="TreeGrafter"/>
</dbReference>
<comment type="subcellular location">
    <subcellularLocation>
        <location evidence="1">Membrane</location>
    </subcellularLocation>
</comment>
<dbReference type="GO" id="GO:0005789">
    <property type="term" value="C:endoplasmic reticulum membrane"/>
    <property type="evidence" value="ECO:0007669"/>
    <property type="project" value="TreeGrafter"/>
</dbReference>
<reference evidence="5" key="1">
    <citation type="submission" date="2020-11" db="EMBL/GenBank/DDBJ databases">
        <authorList>
            <person name="Tran Van P."/>
        </authorList>
    </citation>
    <scope>NUCLEOTIDE SEQUENCE</scope>
</reference>
<feature type="transmembrane region" description="Helical" evidence="4">
    <location>
        <begin position="51"/>
        <end position="81"/>
    </location>
</feature>
<accession>A0A7R9QZY9</accession>
<dbReference type="Proteomes" id="UP000728032">
    <property type="component" value="Unassembled WGS sequence"/>
</dbReference>
<sequence length="169" mass="18824">MDALDGKQAVKVQDTPIEEVYDHGCDAISAFLVTQSATIAARLGDSPLMQFIFFLVPLIAFYMTHYSCHITHVMVFGRIILGADTPMDRYIRIPRKSDNSKWNPIVSFSVLIAFSIIGFERQMMNVTHGVMPKVDTCIMGPIFLIINSYIQILPVNVCLILGVLVALSD</sequence>
<evidence type="ECO:0000256" key="2">
    <source>
        <dbReference type="ARBA" id="ARBA00010441"/>
    </source>
</evidence>
<feature type="non-terminal residue" evidence="5">
    <location>
        <position position="169"/>
    </location>
</feature>
<evidence type="ECO:0000256" key="4">
    <source>
        <dbReference type="SAM" id="Phobius"/>
    </source>
</evidence>
<dbReference type="EMBL" id="OC948087">
    <property type="protein sequence ID" value="CAD7663572.1"/>
    <property type="molecule type" value="Genomic_DNA"/>
</dbReference>
<gene>
    <name evidence="5" type="ORF">ONB1V03_LOCUS20130</name>
</gene>
<evidence type="ECO:0000256" key="1">
    <source>
        <dbReference type="ARBA" id="ARBA00004370"/>
    </source>
</evidence>
<dbReference type="GO" id="GO:0004142">
    <property type="term" value="F:diacylglycerol cholinephosphotransferase activity"/>
    <property type="evidence" value="ECO:0007669"/>
    <property type="project" value="TreeGrafter"/>
</dbReference>
<protein>
    <submittedName>
        <fullName evidence="5">Uncharacterized protein</fullName>
    </submittedName>
</protein>
<organism evidence="5">
    <name type="scientific">Oppiella nova</name>
    <dbReference type="NCBI Taxonomy" id="334625"/>
    <lineage>
        <taxon>Eukaryota</taxon>
        <taxon>Metazoa</taxon>
        <taxon>Ecdysozoa</taxon>
        <taxon>Arthropoda</taxon>
        <taxon>Chelicerata</taxon>
        <taxon>Arachnida</taxon>
        <taxon>Acari</taxon>
        <taxon>Acariformes</taxon>
        <taxon>Sarcoptiformes</taxon>
        <taxon>Oribatida</taxon>
        <taxon>Brachypylina</taxon>
        <taxon>Oppioidea</taxon>
        <taxon>Oppiidae</taxon>
        <taxon>Oppiella</taxon>
    </lineage>
</organism>
<keyword evidence="4" id="KW-1133">Transmembrane helix</keyword>
<evidence type="ECO:0000313" key="6">
    <source>
        <dbReference type="Proteomes" id="UP000728032"/>
    </source>
</evidence>
<feature type="transmembrane region" description="Helical" evidence="4">
    <location>
        <begin position="139"/>
        <end position="167"/>
    </location>
</feature>